<dbReference type="Pfam" id="PF01297">
    <property type="entry name" value="ZnuA"/>
    <property type="match status" value="1"/>
</dbReference>
<organism evidence="3 4">
    <name type="scientific">Bifidobacterium subtile</name>
    <dbReference type="NCBI Taxonomy" id="77635"/>
    <lineage>
        <taxon>Bacteria</taxon>
        <taxon>Bacillati</taxon>
        <taxon>Actinomycetota</taxon>
        <taxon>Actinomycetes</taxon>
        <taxon>Bifidobacteriales</taxon>
        <taxon>Bifidobacteriaceae</taxon>
        <taxon>Bifidobacterium</taxon>
    </lineage>
</organism>
<evidence type="ECO:0000313" key="3">
    <source>
        <dbReference type="EMBL" id="KFJ04495.1"/>
    </source>
</evidence>
<evidence type="ECO:0000256" key="1">
    <source>
        <dbReference type="SAM" id="MobiDB-lite"/>
    </source>
</evidence>
<dbReference type="EMBL" id="JGZR01000003">
    <property type="protein sequence ID" value="KFJ04495.1"/>
    <property type="molecule type" value="Genomic_DNA"/>
</dbReference>
<dbReference type="PANTHER" id="PTHR42953">
    <property type="entry name" value="HIGH-AFFINITY ZINC UPTAKE SYSTEM PROTEIN ZNUA-RELATED"/>
    <property type="match status" value="1"/>
</dbReference>
<feature type="compositionally biased region" description="Low complexity" evidence="1">
    <location>
        <begin position="326"/>
        <end position="348"/>
    </location>
</feature>
<dbReference type="PROSITE" id="PS51257">
    <property type="entry name" value="PROKAR_LIPOPROTEIN"/>
    <property type="match status" value="1"/>
</dbReference>
<name>A0A087E9P4_9BIFI</name>
<sequence length="354" mass="36733">MALRMKTARRLVMLMLAAMLTAAMAACDFASSDPKHSPATPAPTGPIAVVASLNQWASLAEQLGGKDVKVTAITPPATLDARNFEPSSTDIATLQHADIVVANGAGYDDWVLKNRSRGSAVVSAAETVGAMDGDNPQLWLSKDARAGMASELTEAFSKARPAKKKTFAARLKTWHSEEGRLEAAFAAFAKSHGNPTYAALDDSAFYLMSDLGFKDRTPQDYAQSALAQPESPSPQSSPPDIKNYQKLLEGRQVDVLIGNGQKPDETASALIASAKIGNVPFVEVPGQMPADASSLVDWVKGLASPIIATASADDESGAGSGGSEGAGKSQSTSPSDSGQSSSNSTPQDASPPAQ</sequence>
<protein>
    <submittedName>
        <fullName evidence="3">Zinc-binding lipo protein</fullName>
    </submittedName>
</protein>
<feature type="signal peptide" evidence="2">
    <location>
        <begin position="1"/>
        <end position="25"/>
    </location>
</feature>
<keyword evidence="2" id="KW-0732">Signal</keyword>
<dbReference type="OrthoDB" id="5296019at2"/>
<feature type="region of interest" description="Disordered" evidence="1">
    <location>
        <begin position="310"/>
        <end position="354"/>
    </location>
</feature>
<feature type="region of interest" description="Disordered" evidence="1">
    <location>
        <begin position="222"/>
        <end position="242"/>
    </location>
</feature>
<keyword evidence="4" id="KW-1185">Reference proteome</keyword>
<dbReference type="InterPro" id="IPR006127">
    <property type="entry name" value="ZnuA-like"/>
</dbReference>
<proteinExistence type="predicted"/>
<dbReference type="RefSeq" id="WP_024462892.1">
    <property type="nucleotide sequence ID" value="NZ_CP062939.1"/>
</dbReference>
<reference evidence="3 4" key="1">
    <citation type="submission" date="2014-03" db="EMBL/GenBank/DDBJ databases">
        <title>Genomics of Bifidobacteria.</title>
        <authorList>
            <person name="Ventura M."/>
            <person name="Milani C."/>
            <person name="Lugli G.A."/>
        </authorList>
    </citation>
    <scope>NUCLEOTIDE SEQUENCE [LARGE SCALE GENOMIC DNA]</scope>
    <source>
        <strain evidence="3 4">LMG 11597</strain>
    </source>
</reference>
<dbReference type="STRING" id="77635.BISU_0502"/>
<dbReference type="Proteomes" id="UP000029055">
    <property type="component" value="Unassembled WGS sequence"/>
</dbReference>
<dbReference type="AlphaFoldDB" id="A0A087E9P4"/>
<dbReference type="InterPro" id="IPR050492">
    <property type="entry name" value="Bact_metal-bind_prot9"/>
</dbReference>
<dbReference type="eggNOG" id="COG0803">
    <property type="taxonomic scope" value="Bacteria"/>
</dbReference>
<evidence type="ECO:0000256" key="2">
    <source>
        <dbReference type="SAM" id="SignalP"/>
    </source>
</evidence>
<feature type="chain" id="PRO_5001820658" evidence="2">
    <location>
        <begin position="26"/>
        <end position="354"/>
    </location>
</feature>
<accession>A0A087E9P4</accession>
<dbReference type="SUPFAM" id="SSF53807">
    <property type="entry name" value="Helical backbone' metal receptor"/>
    <property type="match status" value="1"/>
</dbReference>
<dbReference type="GO" id="GO:0046872">
    <property type="term" value="F:metal ion binding"/>
    <property type="evidence" value="ECO:0007669"/>
    <property type="project" value="InterPro"/>
</dbReference>
<dbReference type="Gene3D" id="3.40.50.1980">
    <property type="entry name" value="Nitrogenase molybdenum iron protein domain"/>
    <property type="match status" value="1"/>
</dbReference>
<gene>
    <name evidence="3" type="ORF">BISU_0502</name>
</gene>
<comment type="caution">
    <text evidence="3">The sequence shown here is derived from an EMBL/GenBank/DDBJ whole genome shotgun (WGS) entry which is preliminary data.</text>
</comment>
<dbReference type="GO" id="GO:0030001">
    <property type="term" value="P:metal ion transport"/>
    <property type="evidence" value="ECO:0007669"/>
    <property type="project" value="InterPro"/>
</dbReference>
<evidence type="ECO:0000313" key="4">
    <source>
        <dbReference type="Proteomes" id="UP000029055"/>
    </source>
</evidence>